<dbReference type="InterPro" id="IPR029753">
    <property type="entry name" value="D-isomer_DH_CS"/>
</dbReference>
<dbReference type="Gene3D" id="3.40.50.720">
    <property type="entry name" value="NAD(P)-binding Rossmann-like Domain"/>
    <property type="match status" value="2"/>
</dbReference>
<dbReference type="Pfam" id="PF02826">
    <property type="entry name" value="2-Hacid_dh_C"/>
    <property type="match status" value="1"/>
</dbReference>
<dbReference type="PANTHER" id="PTHR43333:SF1">
    <property type="entry name" value="D-ISOMER SPECIFIC 2-HYDROXYACID DEHYDROGENASE NAD-BINDING DOMAIN-CONTAINING PROTEIN"/>
    <property type="match status" value="1"/>
</dbReference>
<dbReference type="AlphaFoldDB" id="A0A3N6PE18"/>
<keyword evidence="2" id="KW-0520">NAD</keyword>
<proteinExistence type="predicted"/>
<dbReference type="InterPro" id="IPR006140">
    <property type="entry name" value="D-isomer_DH_NAD-bd"/>
</dbReference>
<comment type="caution">
    <text evidence="4">The sequence shown here is derived from an EMBL/GenBank/DDBJ whole genome shotgun (WGS) entry which is preliminary data.</text>
</comment>
<dbReference type="CDD" id="cd05300">
    <property type="entry name" value="2-Hacid_dh_1"/>
    <property type="match status" value="1"/>
</dbReference>
<accession>A0A3N6PE18</accession>
<name>A0A3N6PE18_NATCH</name>
<evidence type="ECO:0000256" key="1">
    <source>
        <dbReference type="ARBA" id="ARBA00023002"/>
    </source>
</evidence>
<reference evidence="4 5" key="1">
    <citation type="submission" date="2018-10" db="EMBL/GenBank/DDBJ databases">
        <title>Natrarchaeobius chitinivorans gen. nov., sp. nov., and Natrarchaeobius haloalkaliphilus sp. nov., alkaliphilic, chitin-utilizing haloarchaea from hypersaline alkaline lakes.</title>
        <authorList>
            <person name="Sorokin D.Y."/>
            <person name="Elcheninov A.G."/>
            <person name="Kostrikina N.A."/>
            <person name="Bale N.J."/>
            <person name="Sinninghe Damste J.S."/>
            <person name="Khijniak T.V."/>
            <person name="Kublanov I.V."/>
            <person name="Toshchakov S.V."/>
        </authorList>
    </citation>
    <scope>NUCLEOTIDE SEQUENCE [LARGE SCALE GENOMIC DNA]</scope>
    <source>
        <strain evidence="4 5">AArcht4T</strain>
    </source>
</reference>
<dbReference type="Proteomes" id="UP000282323">
    <property type="component" value="Unassembled WGS sequence"/>
</dbReference>
<dbReference type="GO" id="GO:0051287">
    <property type="term" value="F:NAD binding"/>
    <property type="evidence" value="ECO:0007669"/>
    <property type="project" value="InterPro"/>
</dbReference>
<evidence type="ECO:0000313" key="5">
    <source>
        <dbReference type="Proteomes" id="UP000282323"/>
    </source>
</evidence>
<dbReference type="SUPFAM" id="SSF51735">
    <property type="entry name" value="NAD(P)-binding Rossmann-fold domains"/>
    <property type="match status" value="1"/>
</dbReference>
<gene>
    <name evidence="4" type="ORF">EA473_08090</name>
</gene>
<dbReference type="GO" id="GO:0016616">
    <property type="term" value="F:oxidoreductase activity, acting on the CH-OH group of donors, NAD or NADP as acceptor"/>
    <property type="evidence" value="ECO:0007669"/>
    <property type="project" value="InterPro"/>
</dbReference>
<dbReference type="SUPFAM" id="SSF52283">
    <property type="entry name" value="Formate/glycerate dehydrogenase catalytic domain-like"/>
    <property type="match status" value="1"/>
</dbReference>
<organism evidence="4 5">
    <name type="scientific">Natrarchaeobius chitinivorans</name>
    <dbReference type="NCBI Taxonomy" id="1679083"/>
    <lineage>
        <taxon>Archaea</taxon>
        <taxon>Methanobacteriati</taxon>
        <taxon>Methanobacteriota</taxon>
        <taxon>Stenosarchaea group</taxon>
        <taxon>Halobacteria</taxon>
        <taxon>Halobacteriales</taxon>
        <taxon>Natrialbaceae</taxon>
        <taxon>Natrarchaeobius</taxon>
    </lineage>
</organism>
<evidence type="ECO:0000259" key="3">
    <source>
        <dbReference type="Pfam" id="PF02826"/>
    </source>
</evidence>
<dbReference type="PROSITE" id="PS00671">
    <property type="entry name" value="D_2_HYDROXYACID_DH_3"/>
    <property type="match status" value="1"/>
</dbReference>
<protein>
    <submittedName>
        <fullName evidence="4">D-2-hydroxyacid dehydrogenase</fullName>
    </submittedName>
</protein>
<evidence type="ECO:0000313" key="4">
    <source>
        <dbReference type="EMBL" id="RQG95415.1"/>
    </source>
</evidence>
<evidence type="ECO:0000256" key="2">
    <source>
        <dbReference type="ARBA" id="ARBA00023027"/>
    </source>
</evidence>
<keyword evidence="1" id="KW-0560">Oxidoreductase</keyword>
<dbReference type="PANTHER" id="PTHR43333">
    <property type="entry name" value="2-HACID_DH_C DOMAIN-CONTAINING PROTEIN"/>
    <property type="match status" value="1"/>
</dbReference>
<feature type="domain" description="D-isomer specific 2-hydroxyacid dehydrogenase NAD-binding" evidence="3">
    <location>
        <begin position="133"/>
        <end position="309"/>
    </location>
</feature>
<sequence length="341" mass="37829">MRSLHDISGVTTFALVGRFNTVRRNLFPMANRDIVIDPGAFVDRGDLARRTEQTVLENSNVTETLEAASSPLVFISSNRSWSDEYLAGLSQRDWVTTTGAGYDAFPLDQFRERDVRFTNQPGNNAPQVAEHAIAMLLSITRRLFQFRTQQQHREWKRISEGMTHHSGDVCCVVGLGHIGEAIAKRLGAFGMTVRGVKRSASNYSGNADSVYPPTSLHDALSEAGVVMLSVPLTDETHHMIGKSELDQTRSDAVIVNVGRGPVLETEAIVAAIEDRSVRAACLDVTDPEPLPSDSPLWTYENIFITAHSASRSDKRTGQFLDEFLPAFERWCTSDQLEHRIV</sequence>
<dbReference type="InterPro" id="IPR036291">
    <property type="entry name" value="NAD(P)-bd_dom_sf"/>
</dbReference>
<dbReference type="EMBL" id="REGA01000005">
    <property type="protein sequence ID" value="RQG95415.1"/>
    <property type="molecule type" value="Genomic_DNA"/>
</dbReference>
<keyword evidence="5" id="KW-1185">Reference proteome</keyword>